<accession>A0ABD1LYK9</accession>
<evidence type="ECO:0000313" key="13">
    <source>
        <dbReference type="Proteomes" id="UP001603857"/>
    </source>
</evidence>
<dbReference type="FunFam" id="3.40.50.1820:FF:000060">
    <property type="entry name" value="Carboxypeptidase"/>
    <property type="match status" value="1"/>
</dbReference>
<comment type="subcellular location">
    <subcellularLocation>
        <location evidence="1">Secreted</location>
    </subcellularLocation>
</comment>
<feature type="chain" id="PRO_5044530765" description="Carboxypeptidase" evidence="11">
    <location>
        <begin position="27"/>
        <end position="496"/>
    </location>
</feature>
<keyword evidence="8" id="KW-1015">Disulfide bond</keyword>
<evidence type="ECO:0000256" key="8">
    <source>
        <dbReference type="ARBA" id="ARBA00023157"/>
    </source>
</evidence>
<dbReference type="InterPro" id="IPR018202">
    <property type="entry name" value="Ser_caboxypep_ser_AS"/>
</dbReference>
<keyword evidence="9" id="KW-0325">Glycoprotein</keyword>
<dbReference type="InterPro" id="IPR033124">
    <property type="entry name" value="Ser_caboxypep_his_AS"/>
</dbReference>
<dbReference type="PANTHER" id="PTHR11802">
    <property type="entry name" value="SERINE PROTEASE FAMILY S10 SERINE CARBOXYPEPTIDASE"/>
    <property type="match status" value="1"/>
</dbReference>
<dbReference type="InterPro" id="IPR029058">
    <property type="entry name" value="AB_hydrolase_fold"/>
</dbReference>
<evidence type="ECO:0000313" key="12">
    <source>
        <dbReference type="EMBL" id="KAL2328561.1"/>
    </source>
</evidence>
<proteinExistence type="inferred from homology"/>
<feature type="signal peptide" evidence="11">
    <location>
        <begin position="1"/>
        <end position="26"/>
    </location>
</feature>
<dbReference type="GO" id="GO:0005576">
    <property type="term" value="C:extracellular region"/>
    <property type="evidence" value="ECO:0007669"/>
    <property type="project" value="UniProtKB-SubCell"/>
</dbReference>
<keyword evidence="6 11" id="KW-0732">Signal</keyword>
<dbReference type="PROSITE" id="PS00131">
    <property type="entry name" value="CARBOXYPEPT_SER_SER"/>
    <property type="match status" value="1"/>
</dbReference>
<dbReference type="AlphaFoldDB" id="A0ABD1LYK9"/>
<dbReference type="PANTHER" id="PTHR11802:SF350">
    <property type="entry name" value="CARBOXYPEPTIDASE"/>
    <property type="match status" value="1"/>
</dbReference>
<evidence type="ECO:0000256" key="6">
    <source>
        <dbReference type="ARBA" id="ARBA00022729"/>
    </source>
</evidence>
<keyword evidence="3" id="KW-0964">Secreted</keyword>
<comment type="caution">
    <text evidence="12">The sequence shown here is derived from an EMBL/GenBank/DDBJ whole genome shotgun (WGS) entry which is preliminary data.</text>
</comment>
<keyword evidence="13" id="KW-1185">Reference proteome</keyword>
<sequence>MALESSPTLSLSLVFLIFVSFSSSYAYSSLVHDHVGFVPGKIVEKKFSVFGDSGPPVEDLGHYAGYYSLPNSKEARMFYFFFKSRNSEEDPVVIWLTGGPGCSSELALFYENGPFHINNNLSLIWNDYGWDQASNIIFVDQPIGTGFSYSSDDSDIRHNEVGVSIDLYNFLQEFFKAHVGFLTNDFYITGESYAGHYIPALASWINQSNKQKQGIHINLKGFAIGNGLTNSLVQYKAYPDFALDNGLITKADYGNISKLIPDCEQAVQTCESERGDSCEIALYVCQNIIRAILNITNDINYYDIRRKCEVPPLCYDFQNVDKLLNQQAVKSALGVRDDFQYVLCNKTVHDAMLQDWMRNMEVVIPALLEDEIKMLVYAGDKDLVCNWLGNSWWVNATKWSGKEEFSASPTVKFVVDGVVAGSLNSYGPLSFLKVYDAGHMVPMDQPKVALQMIKSWMKGNLDETTSSASLAIDSLMTKSGSLITFGLLVLYYTVTN</sequence>
<evidence type="ECO:0000256" key="10">
    <source>
        <dbReference type="ARBA" id="ARBA00037399"/>
    </source>
</evidence>
<dbReference type="InterPro" id="IPR001563">
    <property type="entry name" value="Peptidase_S10"/>
</dbReference>
<dbReference type="PRINTS" id="PR00724">
    <property type="entry name" value="CRBOXYPTASEC"/>
</dbReference>
<evidence type="ECO:0000256" key="11">
    <source>
        <dbReference type="RuleBase" id="RU361156"/>
    </source>
</evidence>
<reference evidence="12 13" key="1">
    <citation type="submission" date="2024-08" db="EMBL/GenBank/DDBJ databases">
        <title>Insights into the chromosomal genome structure of Flemingia macrophylla.</title>
        <authorList>
            <person name="Ding Y."/>
            <person name="Zhao Y."/>
            <person name="Bi W."/>
            <person name="Wu M."/>
            <person name="Zhao G."/>
            <person name="Gong Y."/>
            <person name="Li W."/>
            <person name="Zhang P."/>
        </authorList>
    </citation>
    <scope>NUCLEOTIDE SEQUENCE [LARGE SCALE GENOMIC DNA]</scope>
    <source>
        <strain evidence="12">DYQJB</strain>
        <tissue evidence="12">Leaf</tissue>
    </source>
</reference>
<dbReference type="GO" id="GO:0004185">
    <property type="term" value="F:serine-type carboxypeptidase activity"/>
    <property type="evidence" value="ECO:0007669"/>
    <property type="project" value="UniProtKB-UniRule"/>
</dbReference>
<keyword evidence="4 11" id="KW-0121">Carboxypeptidase</keyword>
<gene>
    <name evidence="12" type="ORF">Fmac_021988</name>
</gene>
<evidence type="ECO:0000256" key="1">
    <source>
        <dbReference type="ARBA" id="ARBA00004613"/>
    </source>
</evidence>
<evidence type="ECO:0000256" key="5">
    <source>
        <dbReference type="ARBA" id="ARBA00022670"/>
    </source>
</evidence>
<dbReference type="EMBL" id="JBGMDY010000007">
    <property type="protein sequence ID" value="KAL2328561.1"/>
    <property type="molecule type" value="Genomic_DNA"/>
</dbReference>
<evidence type="ECO:0000256" key="4">
    <source>
        <dbReference type="ARBA" id="ARBA00022645"/>
    </source>
</evidence>
<keyword evidence="7 11" id="KW-0378">Hydrolase</keyword>
<dbReference type="SUPFAM" id="SSF53474">
    <property type="entry name" value="alpha/beta-Hydrolases"/>
    <property type="match status" value="1"/>
</dbReference>
<dbReference type="Proteomes" id="UP001603857">
    <property type="component" value="Unassembled WGS sequence"/>
</dbReference>
<comment type="similarity">
    <text evidence="2 11">Belongs to the peptidase S10 family.</text>
</comment>
<dbReference type="GO" id="GO:0006508">
    <property type="term" value="P:proteolysis"/>
    <property type="evidence" value="ECO:0007669"/>
    <property type="project" value="UniProtKB-KW"/>
</dbReference>
<comment type="function">
    <text evidence="10">Probable carboxypeptidase.</text>
</comment>
<dbReference type="PROSITE" id="PS00560">
    <property type="entry name" value="CARBOXYPEPT_SER_HIS"/>
    <property type="match status" value="1"/>
</dbReference>
<evidence type="ECO:0000256" key="2">
    <source>
        <dbReference type="ARBA" id="ARBA00009431"/>
    </source>
</evidence>
<organism evidence="12 13">
    <name type="scientific">Flemingia macrophylla</name>
    <dbReference type="NCBI Taxonomy" id="520843"/>
    <lineage>
        <taxon>Eukaryota</taxon>
        <taxon>Viridiplantae</taxon>
        <taxon>Streptophyta</taxon>
        <taxon>Embryophyta</taxon>
        <taxon>Tracheophyta</taxon>
        <taxon>Spermatophyta</taxon>
        <taxon>Magnoliopsida</taxon>
        <taxon>eudicotyledons</taxon>
        <taxon>Gunneridae</taxon>
        <taxon>Pentapetalae</taxon>
        <taxon>rosids</taxon>
        <taxon>fabids</taxon>
        <taxon>Fabales</taxon>
        <taxon>Fabaceae</taxon>
        <taxon>Papilionoideae</taxon>
        <taxon>50 kb inversion clade</taxon>
        <taxon>NPAAA clade</taxon>
        <taxon>indigoferoid/millettioid clade</taxon>
        <taxon>Phaseoleae</taxon>
        <taxon>Flemingia</taxon>
    </lineage>
</organism>
<protein>
    <recommendedName>
        <fullName evidence="11">Carboxypeptidase</fullName>
        <ecNumber evidence="11">3.4.16.-</ecNumber>
    </recommendedName>
</protein>
<name>A0ABD1LYK9_9FABA</name>
<evidence type="ECO:0000256" key="7">
    <source>
        <dbReference type="ARBA" id="ARBA00022801"/>
    </source>
</evidence>
<dbReference type="EC" id="3.4.16.-" evidence="11"/>
<keyword evidence="5 11" id="KW-0645">Protease</keyword>
<evidence type="ECO:0000256" key="9">
    <source>
        <dbReference type="ARBA" id="ARBA00023180"/>
    </source>
</evidence>
<dbReference type="Gene3D" id="3.40.50.1820">
    <property type="entry name" value="alpha/beta hydrolase"/>
    <property type="match status" value="1"/>
</dbReference>
<dbReference type="Pfam" id="PF00450">
    <property type="entry name" value="Peptidase_S10"/>
    <property type="match status" value="1"/>
</dbReference>
<evidence type="ECO:0000256" key="3">
    <source>
        <dbReference type="ARBA" id="ARBA00022525"/>
    </source>
</evidence>